<dbReference type="Pfam" id="PF16087">
    <property type="entry name" value="DUF4817"/>
    <property type="match status" value="1"/>
</dbReference>
<protein>
    <recommendedName>
        <fullName evidence="1">DUF4817 domain-containing protein</fullName>
    </recommendedName>
</protein>
<comment type="caution">
    <text evidence="2">The sequence shown here is derived from an EMBL/GenBank/DDBJ whole genome shotgun (WGS) entry which is preliminary data.</text>
</comment>
<reference evidence="2" key="1">
    <citation type="journal article" date="2023" name="G3 (Bethesda)">
        <title>Whole genome assemblies of Zophobas morio and Tenebrio molitor.</title>
        <authorList>
            <person name="Kaur S."/>
            <person name="Stinson S.A."/>
            <person name="diCenzo G.C."/>
        </authorList>
    </citation>
    <scope>NUCLEOTIDE SEQUENCE</scope>
    <source>
        <strain evidence="2">QUZm001</strain>
    </source>
</reference>
<organism evidence="2 3">
    <name type="scientific">Zophobas morio</name>
    <dbReference type="NCBI Taxonomy" id="2755281"/>
    <lineage>
        <taxon>Eukaryota</taxon>
        <taxon>Metazoa</taxon>
        <taxon>Ecdysozoa</taxon>
        <taxon>Arthropoda</taxon>
        <taxon>Hexapoda</taxon>
        <taxon>Insecta</taxon>
        <taxon>Pterygota</taxon>
        <taxon>Neoptera</taxon>
        <taxon>Endopterygota</taxon>
        <taxon>Coleoptera</taxon>
        <taxon>Polyphaga</taxon>
        <taxon>Cucujiformia</taxon>
        <taxon>Tenebrionidae</taxon>
        <taxon>Zophobas</taxon>
    </lineage>
</organism>
<proteinExistence type="predicted"/>
<evidence type="ECO:0000259" key="1">
    <source>
        <dbReference type="Pfam" id="PF16087"/>
    </source>
</evidence>
<evidence type="ECO:0000313" key="3">
    <source>
        <dbReference type="Proteomes" id="UP001168821"/>
    </source>
</evidence>
<accession>A0AA38IQ76</accession>
<dbReference type="AlphaFoldDB" id="A0AA38IQ76"/>
<name>A0AA38IQ76_9CUCU</name>
<sequence length="97" mass="10971">MALFSNIKYTDIVLVYGAAQRNGIRVQRIFSESLPNRRLPNIHTLQHLQEYGSFKLAAQDRGRLCSNRIANTEEAVLKSVETRRGTSTYVSLDCIGE</sequence>
<gene>
    <name evidence="2" type="ORF">Zmor_006472</name>
</gene>
<keyword evidence="3" id="KW-1185">Reference proteome</keyword>
<dbReference type="InterPro" id="IPR032135">
    <property type="entry name" value="DUF4817"/>
</dbReference>
<feature type="domain" description="DUF4817" evidence="1">
    <location>
        <begin position="10"/>
        <end position="48"/>
    </location>
</feature>
<dbReference type="Proteomes" id="UP001168821">
    <property type="component" value="Unassembled WGS sequence"/>
</dbReference>
<evidence type="ECO:0000313" key="2">
    <source>
        <dbReference type="EMBL" id="KAJ3662113.1"/>
    </source>
</evidence>
<dbReference type="EMBL" id="JALNTZ010000002">
    <property type="protein sequence ID" value="KAJ3662113.1"/>
    <property type="molecule type" value="Genomic_DNA"/>
</dbReference>